<gene>
    <name evidence="2" type="ORF">CNQ36_24265</name>
</gene>
<dbReference type="GO" id="GO:0003677">
    <property type="term" value="F:DNA binding"/>
    <property type="evidence" value="ECO:0007669"/>
    <property type="project" value="InterPro"/>
</dbReference>
<protein>
    <submittedName>
        <fullName evidence="2">Restriction endonuclease</fullName>
    </submittedName>
</protein>
<dbReference type="InterPro" id="IPR011335">
    <property type="entry name" value="Restrct_endonuc-II-like"/>
</dbReference>
<organism evidence="2 3">
    <name type="scientific">Streptomyces fungicidicus</name>
    <dbReference type="NCBI Taxonomy" id="68203"/>
    <lineage>
        <taxon>Bacteria</taxon>
        <taxon>Bacillati</taxon>
        <taxon>Actinomycetota</taxon>
        <taxon>Actinomycetes</taxon>
        <taxon>Kitasatosporales</taxon>
        <taxon>Streptomycetaceae</taxon>
        <taxon>Streptomyces</taxon>
    </lineage>
</organism>
<dbReference type="InterPro" id="IPR007560">
    <property type="entry name" value="Restrct_endonuc_IV_Mrr"/>
</dbReference>
<dbReference type="PANTHER" id="PTHR30015:SF7">
    <property type="entry name" value="TYPE IV METHYL-DIRECTED RESTRICTION ENZYME ECOKMRR"/>
    <property type="match status" value="1"/>
</dbReference>
<accession>A0A494V432</accession>
<dbReference type="GO" id="GO:0015666">
    <property type="term" value="F:restriction endodeoxyribonuclease activity"/>
    <property type="evidence" value="ECO:0007669"/>
    <property type="project" value="TreeGrafter"/>
</dbReference>
<dbReference type="KEGG" id="sfug:CNQ36_24265"/>
<dbReference type="InterPro" id="IPR011856">
    <property type="entry name" value="tRNA_endonuc-like_dom_sf"/>
</dbReference>
<dbReference type="Gene3D" id="3.40.1350.10">
    <property type="match status" value="1"/>
</dbReference>
<dbReference type="AlphaFoldDB" id="A0A494V432"/>
<dbReference type="GO" id="GO:0009307">
    <property type="term" value="P:DNA restriction-modification system"/>
    <property type="evidence" value="ECO:0007669"/>
    <property type="project" value="InterPro"/>
</dbReference>
<keyword evidence="2" id="KW-0540">Nuclease</keyword>
<evidence type="ECO:0000313" key="3">
    <source>
        <dbReference type="Proteomes" id="UP000282170"/>
    </source>
</evidence>
<evidence type="ECO:0000313" key="2">
    <source>
        <dbReference type="EMBL" id="AYL39666.1"/>
    </source>
</evidence>
<proteinExistence type="predicted"/>
<sequence>MGLGEWLQYIQTGRWGREGEPPPSVHFPSEQLRDEYLATAPERSDAEVKNLLRKFLVRSGTYFADRVYLESALQAAKSGDRSLVSLLGKREFGKRLIRWGARKEVAAWEGITWILDLVPDQPEEALRVLSNFYAVHAQELPDPLHASFSDAAALIRSCWIDVGATSEDALQVLHGLSDRDFEKLTAALWEKLGYDTEVTPPQRDGGWDVTATQTALGHRITVIIECKKWTAKKVGVEIVDRLAGVMNMERKSHGVLVTTSEFTAGARRKERGEPRIELIDGLTFVDMVNDKFGPRWTSRIEYLIQRK</sequence>
<feature type="domain" description="Restriction endonuclease type IV Mrr" evidence="1">
    <location>
        <begin position="175"/>
        <end position="288"/>
    </location>
</feature>
<dbReference type="Proteomes" id="UP000282170">
    <property type="component" value="Chromosome"/>
</dbReference>
<dbReference type="SUPFAM" id="SSF52980">
    <property type="entry name" value="Restriction endonuclease-like"/>
    <property type="match status" value="1"/>
</dbReference>
<dbReference type="InterPro" id="IPR052906">
    <property type="entry name" value="Type_IV_Methyl-Rstrct_Enzyme"/>
</dbReference>
<dbReference type="Pfam" id="PF04471">
    <property type="entry name" value="Mrr_cat"/>
    <property type="match status" value="1"/>
</dbReference>
<reference evidence="2 3" key="1">
    <citation type="submission" date="2017-09" db="EMBL/GenBank/DDBJ databases">
        <authorList>
            <person name="Zhang H."/>
            <person name="Hu S."/>
            <person name="Xu J."/>
            <person name="He Z."/>
        </authorList>
    </citation>
    <scope>NUCLEOTIDE SEQUENCE [LARGE SCALE GENOMIC DNA]</scope>
    <source>
        <strain evidence="2 3">TXX3120</strain>
    </source>
</reference>
<evidence type="ECO:0000259" key="1">
    <source>
        <dbReference type="Pfam" id="PF04471"/>
    </source>
</evidence>
<name>A0A494V432_9ACTN</name>
<dbReference type="EMBL" id="CP023407">
    <property type="protein sequence ID" value="AYL39666.1"/>
    <property type="molecule type" value="Genomic_DNA"/>
</dbReference>
<dbReference type="PANTHER" id="PTHR30015">
    <property type="entry name" value="MRR RESTRICTION SYSTEM PROTEIN"/>
    <property type="match status" value="1"/>
</dbReference>
<keyword evidence="2" id="KW-0378">Hydrolase</keyword>
<keyword evidence="3" id="KW-1185">Reference proteome</keyword>
<keyword evidence="2" id="KW-0255">Endonuclease</keyword>